<evidence type="ECO:0000313" key="2">
    <source>
        <dbReference type="EMBL" id="GEO92393.1"/>
    </source>
</evidence>
<evidence type="ECO:0000313" key="3">
    <source>
        <dbReference type="Proteomes" id="UP000321155"/>
    </source>
</evidence>
<dbReference type="SUPFAM" id="SSF56634">
    <property type="entry name" value="Heme-dependent catalase-like"/>
    <property type="match status" value="1"/>
</dbReference>
<gene>
    <name evidence="2" type="ORF">KFL01_16990</name>
</gene>
<comment type="caution">
    <text evidence="2">The sequence shown here is derived from an EMBL/GenBank/DDBJ whole genome shotgun (WGS) entry which is preliminary data.</text>
</comment>
<accession>A0ABQ0X4F5</accession>
<evidence type="ECO:0008006" key="4">
    <source>
        <dbReference type="Google" id="ProtNLM"/>
    </source>
</evidence>
<protein>
    <recommendedName>
        <fullName evidence="4">Phosphodiesterase</fullName>
    </recommendedName>
</protein>
<evidence type="ECO:0000256" key="1">
    <source>
        <dbReference type="SAM" id="MobiDB-lite"/>
    </source>
</evidence>
<reference evidence="2 3" key="1">
    <citation type="submission" date="2019-07" db="EMBL/GenBank/DDBJ databases">
        <title>Whole genome shotgun sequence of Kocuria flava NBRC 107626.</title>
        <authorList>
            <person name="Hosoyama A."/>
            <person name="Uohara A."/>
            <person name="Ohji S."/>
            <person name="Ichikawa N."/>
        </authorList>
    </citation>
    <scope>NUCLEOTIDE SEQUENCE [LARGE SCALE GENOMIC DNA]</scope>
    <source>
        <strain evidence="2 3">NBRC 107626</strain>
    </source>
</reference>
<name>A0ABQ0X4F5_9MICC</name>
<dbReference type="EMBL" id="BJZR01000042">
    <property type="protein sequence ID" value="GEO92393.1"/>
    <property type="molecule type" value="Genomic_DNA"/>
</dbReference>
<dbReference type="Proteomes" id="UP000321155">
    <property type="component" value="Unassembled WGS sequence"/>
</dbReference>
<feature type="region of interest" description="Disordered" evidence="1">
    <location>
        <begin position="23"/>
        <end position="44"/>
    </location>
</feature>
<sequence length="281" mass="30077">MVPPGHRCAPAVALFPWSAVVRPSQGGGGSSPAGRGLSSSGPGSVGVMTPAPVSAVLGTVATAPFAVLKRFRPHRPIHTEGAGLEGTLLRTGGASGIRWIDEPGQDPVRARFSRSFGFPHGWPDILGLALRVPGAEPGDRADVLLATAGEGRLSRFVPTFHRRVPESAFASFMPYRGDRGPVLVAARPESREQPLATSPDSFRQSLAGNPWVLDLLWATPTGPWQRFGTLELRPGAPFGPDERFDPLLNVPVGARNYGWTHRLREPSYTLARTPRERPGRA</sequence>
<dbReference type="InterPro" id="IPR020835">
    <property type="entry name" value="Catalase_sf"/>
</dbReference>
<feature type="compositionally biased region" description="Low complexity" evidence="1">
    <location>
        <begin position="32"/>
        <end position="44"/>
    </location>
</feature>
<organism evidence="2 3">
    <name type="scientific">Kocuria flava</name>
    <dbReference type="NCBI Taxonomy" id="446860"/>
    <lineage>
        <taxon>Bacteria</taxon>
        <taxon>Bacillati</taxon>
        <taxon>Actinomycetota</taxon>
        <taxon>Actinomycetes</taxon>
        <taxon>Micrococcales</taxon>
        <taxon>Micrococcaceae</taxon>
        <taxon>Kocuria</taxon>
    </lineage>
</organism>
<proteinExistence type="predicted"/>
<keyword evidence="3" id="KW-1185">Reference proteome</keyword>